<comment type="caution">
    <text evidence="3">The sequence shown here is derived from an EMBL/GenBank/DDBJ whole genome shotgun (WGS) entry which is preliminary data.</text>
</comment>
<keyword evidence="1" id="KW-1133">Transmembrane helix</keyword>
<reference evidence="3 4" key="1">
    <citation type="submission" date="2016-09" db="EMBL/GenBank/DDBJ databases">
        <title>Metabolic pathway, cell adaptation mechanisms and a novel monoxygenase revealed through proteogenomic-transcription analysis of a Sphingomonas haloaromaticamans strain degrading the fungicide ortho-phenylphenol.</title>
        <authorList>
            <person name="Perruchon C."/>
            <person name="Papadopoulou E.S."/>
            <person name="Rousidou C."/>
            <person name="Vasileiadis S."/>
            <person name="Tanou G."/>
            <person name="Amoutzias G."/>
            <person name="Molassiotis A."/>
            <person name="Karpouzas D.G."/>
        </authorList>
    </citation>
    <scope>NUCLEOTIDE SEQUENCE [LARGE SCALE GENOMIC DNA]</scope>
    <source>
        <strain evidence="3 4">P3</strain>
    </source>
</reference>
<dbReference type="SMART" id="SM00052">
    <property type="entry name" value="EAL"/>
    <property type="match status" value="1"/>
</dbReference>
<keyword evidence="1" id="KW-0472">Membrane</keyword>
<dbReference type="Proteomes" id="UP000179467">
    <property type="component" value="Unassembled WGS sequence"/>
</dbReference>
<dbReference type="PANTHER" id="PTHR33121">
    <property type="entry name" value="CYCLIC DI-GMP PHOSPHODIESTERASE PDEF"/>
    <property type="match status" value="1"/>
</dbReference>
<dbReference type="SMART" id="SM01080">
    <property type="entry name" value="CHASE2"/>
    <property type="match status" value="1"/>
</dbReference>
<protein>
    <submittedName>
        <fullName evidence="3">Phytochrome-like protein cph2</fullName>
    </submittedName>
</protein>
<feature type="domain" description="EAL" evidence="2">
    <location>
        <begin position="513"/>
        <end position="766"/>
    </location>
</feature>
<evidence type="ECO:0000259" key="2">
    <source>
        <dbReference type="PROSITE" id="PS50883"/>
    </source>
</evidence>
<feature type="transmembrane region" description="Helical" evidence="1">
    <location>
        <begin position="275"/>
        <end position="295"/>
    </location>
</feature>
<dbReference type="Pfam" id="PF05226">
    <property type="entry name" value="CHASE2"/>
    <property type="match status" value="1"/>
</dbReference>
<feature type="transmembrane region" description="Helical" evidence="1">
    <location>
        <begin position="302"/>
        <end position="319"/>
    </location>
</feature>
<dbReference type="GO" id="GO:0071111">
    <property type="term" value="F:cyclic-guanylate-specific phosphodiesterase activity"/>
    <property type="evidence" value="ECO:0007669"/>
    <property type="project" value="InterPro"/>
</dbReference>
<gene>
    <name evidence="3" type="primary">cph2_3</name>
    <name evidence="3" type="ORF">BHE75_00609</name>
</gene>
<keyword evidence="4" id="KW-1185">Reference proteome</keyword>
<dbReference type="PANTHER" id="PTHR33121:SF79">
    <property type="entry name" value="CYCLIC DI-GMP PHOSPHODIESTERASE PDED-RELATED"/>
    <property type="match status" value="1"/>
</dbReference>
<dbReference type="RefSeq" id="WP_139181618.1">
    <property type="nucleotide sequence ID" value="NZ_MIPT01000001.1"/>
</dbReference>
<organism evidence="3 4">
    <name type="scientific">Edaphosphingomonas haloaromaticamans</name>
    <dbReference type="NCBI Taxonomy" id="653954"/>
    <lineage>
        <taxon>Bacteria</taxon>
        <taxon>Pseudomonadati</taxon>
        <taxon>Pseudomonadota</taxon>
        <taxon>Alphaproteobacteria</taxon>
        <taxon>Sphingomonadales</taxon>
        <taxon>Rhizorhabdaceae</taxon>
        <taxon>Edaphosphingomonas</taxon>
    </lineage>
</organism>
<dbReference type="EMBL" id="MIPT01000001">
    <property type="protein sequence ID" value="OHT18635.1"/>
    <property type="molecule type" value="Genomic_DNA"/>
</dbReference>
<dbReference type="SUPFAM" id="SSF141868">
    <property type="entry name" value="EAL domain-like"/>
    <property type="match status" value="1"/>
</dbReference>
<dbReference type="Gene3D" id="3.20.20.450">
    <property type="entry name" value="EAL domain"/>
    <property type="match status" value="1"/>
</dbReference>
<feature type="transmembrane region" description="Helical" evidence="1">
    <location>
        <begin position="251"/>
        <end position="269"/>
    </location>
</feature>
<dbReference type="AlphaFoldDB" id="A0A1S1H985"/>
<keyword evidence="1" id="KW-0812">Transmembrane</keyword>
<dbReference type="InterPro" id="IPR050706">
    <property type="entry name" value="Cyclic-di-GMP_PDE-like"/>
</dbReference>
<dbReference type="Pfam" id="PF00563">
    <property type="entry name" value="EAL"/>
    <property type="match status" value="1"/>
</dbReference>
<sequence>MGSTPFHISRSRYGPNLRILCAALLIGLVVGALGLFLPVEMAARTIRGKLHADQASGSIVVVAVDDPSVAELGPWPWPRDQIGQIVGKLRAAGAKQIHLDIDLSSPGKPAEDAALEDALRAAKGHVSLSSRLLVDMVAGTQADTRPLPRFTRHATMANTNLWVDRDSKIWAHPYALELATGVMPSLASLLSGVQGNEGAQFPLDYAIDVRSVPVVSARDIAKGRWDSKIVAGRKVIVAQTSTGAEHYFMPGYALVPAAFFHVIAAETLIAGRPIALGWMPPLILAGMIAAIFLTLRNRTHARIVLAGGYGLFLIGPIFLEHHHIFPDIMASLVTMTVVAVVHLYKNLRRAYHVRGTTNSISGLPNLNALRQREEAALGTLVVARIQNFAEITTALPQEYERELVEQITSRFSFGTTGAAIYQADEGIFIWVAQTQNDEMLIEQLNGLHALFRSPVIVSAQLVDVTVTFGLDNDSSRPLMQRVSSALVAADEAAKEGLRCATFDPATLEDAQWKLSLLGRLDQAIERGEIWVAYQPKIDLANDRIIGAEALARWKHPEKGEIFPSQFIVAAERSGRIENLTAHVLDSAVGLAARINRSGYPFSIAVNLSARLLDKPGLIGMVEQTLARHALPAGLLILEVTETTAMASQSESFANLERLSAMGVQLSIDDYGTGLSTLEYLKKIPAGEIKIDRSFVGMLDKSQGDRIMVHSTIQLAHSLGRKVVAEGVENAATLAELRRMQCDFVQGYHTGRPMPAPALINQLPVNARETAA</sequence>
<dbReference type="InterPro" id="IPR001633">
    <property type="entry name" value="EAL_dom"/>
</dbReference>
<evidence type="ECO:0000256" key="1">
    <source>
        <dbReference type="SAM" id="Phobius"/>
    </source>
</evidence>
<name>A0A1S1H985_9SPHN</name>
<dbReference type="InterPro" id="IPR007890">
    <property type="entry name" value="CHASE2"/>
</dbReference>
<proteinExistence type="predicted"/>
<evidence type="ECO:0000313" key="3">
    <source>
        <dbReference type="EMBL" id="OHT18635.1"/>
    </source>
</evidence>
<dbReference type="InterPro" id="IPR035919">
    <property type="entry name" value="EAL_sf"/>
</dbReference>
<feature type="transmembrane region" description="Helical" evidence="1">
    <location>
        <begin position="17"/>
        <end position="39"/>
    </location>
</feature>
<accession>A0A1S1H985</accession>
<dbReference type="OrthoDB" id="7462471at2"/>
<evidence type="ECO:0000313" key="4">
    <source>
        <dbReference type="Proteomes" id="UP000179467"/>
    </source>
</evidence>
<dbReference type="CDD" id="cd01948">
    <property type="entry name" value="EAL"/>
    <property type="match status" value="1"/>
</dbReference>
<dbReference type="PROSITE" id="PS50883">
    <property type="entry name" value="EAL"/>
    <property type="match status" value="1"/>
</dbReference>